<proteinExistence type="predicted"/>
<feature type="transmembrane region" description="Helical" evidence="1">
    <location>
        <begin position="21"/>
        <end position="46"/>
    </location>
</feature>
<keyword evidence="1" id="KW-0472">Membrane</keyword>
<keyword evidence="1" id="KW-0812">Transmembrane</keyword>
<evidence type="ECO:0008006" key="4">
    <source>
        <dbReference type="Google" id="ProtNLM"/>
    </source>
</evidence>
<evidence type="ECO:0000256" key="1">
    <source>
        <dbReference type="SAM" id="Phobius"/>
    </source>
</evidence>
<organism evidence="2 3">
    <name type="scientific">Thalassotalea profundi</name>
    <dbReference type="NCBI Taxonomy" id="2036687"/>
    <lineage>
        <taxon>Bacteria</taxon>
        <taxon>Pseudomonadati</taxon>
        <taxon>Pseudomonadota</taxon>
        <taxon>Gammaproteobacteria</taxon>
        <taxon>Alteromonadales</taxon>
        <taxon>Colwelliaceae</taxon>
        <taxon>Thalassotalea</taxon>
    </lineage>
</organism>
<accession>A0ABQ3IIS4</accession>
<evidence type="ECO:0000313" key="3">
    <source>
        <dbReference type="Proteomes" id="UP000626370"/>
    </source>
</evidence>
<keyword evidence="1" id="KW-1133">Transmembrane helix</keyword>
<sequence length="79" mass="8733">MNNKNQSYLSNSLIKKSLISTVIMFLACLSVHLLTLLGLAGAIAYIGEIEHALLFLTITSFCLTIIVIYKHKKNGKCPH</sequence>
<dbReference type="Gene3D" id="1.10.287.910">
    <property type="entry name" value="bacterial mercury transporter, merf"/>
    <property type="match status" value="1"/>
</dbReference>
<protein>
    <recommendedName>
        <fullName evidence="4">MerC domain-containing protein</fullName>
    </recommendedName>
</protein>
<dbReference type="Proteomes" id="UP000626370">
    <property type="component" value="Unassembled WGS sequence"/>
</dbReference>
<name>A0ABQ3IIS4_9GAMM</name>
<gene>
    <name evidence="2" type="ORF">GCM10011501_07270</name>
</gene>
<dbReference type="RefSeq" id="WP_189376741.1">
    <property type="nucleotide sequence ID" value="NZ_BNAH01000002.1"/>
</dbReference>
<dbReference type="PROSITE" id="PS51257">
    <property type="entry name" value="PROKAR_LIPOPROTEIN"/>
    <property type="match status" value="1"/>
</dbReference>
<dbReference type="EMBL" id="BNAH01000002">
    <property type="protein sequence ID" value="GHE81572.1"/>
    <property type="molecule type" value="Genomic_DNA"/>
</dbReference>
<keyword evidence="3" id="KW-1185">Reference proteome</keyword>
<reference evidence="3" key="1">
    <citation type="journal article" date="2019" name="Int. J. Syst. Evol. Microbiol.">
        <title>The Global Catalogue of Microorganisms (GCM) 10K type strain sequencing project: providing services to taxonomists for standard genome sequencing and annotation.</title>
        <authorList>
            <consortium name="The Broad Institute Genomics Platform"/>
            <consortium name="The Broad Institute Genome Sequencing Center for Infectious Disease"/>
            <person name="Wu L."/>
            <person name="Ma J."/>
        </authorList>
    </citation>
    <scope>NUCLEOTIDE SEQUENCE [LARGE SCALE GENOMIC DNA]</scope>
    <source>
        <strain evidence="3">CGMCC 1.15922</strain>
    </source>
</reference>
<evidence type="ECO:0000313" key="2">
    <source>
        <dbReference type="EMBL" id="GHE81572.1"/>
    </source>
</evidence>
<comment type="caution">
    <text evidence="2">The sequence shown here is derived from an EMBL/GenBank/DDBJ whole genome shotgun (WGS) entry which is preliminary data.</text>
</comment>
<feature type="transmembrane region" description="Helical" evidence="1">
    <location>
        <begin position="52"/>
        <end position="69"/>
    </location>
</feature>